<dbReference type="InterPro" id="IPR055377">
    <property type="entry name" value="GH3_M"/>
</dbReference>
<dbReference type="InterPro" id="IPR055378">
    <property type="entry name" value="GH3_C"/>
</dbReference>
<dbReference type="AlphaFoldDB" id="A0A918SJI9"/>
<dbReference type="Pfam" id="PF23571">
    <property type="entry name" value="GH3_M"/>
    <property type="match status" value="1"/>
</dbReference>
<dbReference type="PANTHER" id="PTHR31901">
    <property type="entry name" value="GH3 DOMAIN-CONTAINING PROTEIN"/>
    <property type="match status" value="1"/>
</dbReference>
<dbReference type="PANTHER" id="PTHR31901:SF9">
    <property type="entry name" value="GH3 DOMAIN-CONTAINING PROTEIN"/>
    <property type="match status" value="1"/>
</dbReference>
<dbReference type="EMBL" id="BMXB01000012">
    <property type="protein sequence ID" value="GHA43685.1"/>
    <property type="molecule type" value="Genomic_DNA"/>
</dbReference>
<accession>A0A918SJI9</accession>
<feature type="domain" description="GH3 middle" evidence="2">
    <location>
        <begin position="297"/>
        <end position="362"/>
    </location>
</feature>
<feature type="coiled-coil region" evidence="1">
    <location>
        <begin position="429"/>
        <end position="456"/>
    </location>
</feature>
<keyword evidence="5" id="KW-1185">Reference proteome</keyword>
<evidence type="ECO:0000313" key="4">
    <source>
        <dbReference type="EMBL" id="GHA43685.1"/>
    </source>
</evidence>
<proteinExistence type="predicted"/>
<reference evidence="4" key="2">
    <citation type="submission" date="2020-09" db="EMBL/GenBank/DDBJ databases">
        <authorList>
            <person name="Sun Q."/>
            <person name="Kim S."/>
        </authorList>
    </citation>
    <scope>NUCLEOTIDE SEQUENCE</scope>
    <source>
        <strain evidence="4">KCTC 12719</strain>
    </source>
</reference>
<dbReference type="Pfam" id="PF03321">
    <property type="entry name" value="GH3"/>
    <property type="match status" value="1"/>
</dbReference>
<evidence type="ECO:0000259" key="3">
    <source>
        <dbReference type="Pfam" id="PF23572"/>
    </source>
</evidence>
<dbReference type="GO" id="GO:0005737">
    <property type="term" value="C:cytoplasm"/>
    <property type="evidence" value="ECO:0007669"/>
    <property type="project" value="TreeGrafter"/>
</dbReference>
<sequence length="509" mass="57885">MAVIGSLIKGLINLRDKVVSEADPLEAQEEVLRELLDKSKDTAFGKHYDFEEILKADDIPKAFSDKVPYFDYDKINNEWWHKMHEGEVDVTWPGKPPYFALSSGTTGKSSKRIPVTEDMVEAIRQTGIKQVGALANFDLPSDFFEKEIMMLGSSTDLQKIEDHEEGEISGISASNIPFWFRNFYKPGVEIAEIEDWDERVHEIAKNAKNWDIGAITGIPSWTELMIKKIIEHHNVNNIHEIWPNLEVYSTGGVAFEPYEKSFNELLAHPVVVIDTYLASEGFMAFQARPETRSMKLVLDNGIYFEFVPFKPEYINEDGSLKPDAPVVTLENVKEDEDYVLLISTVSGAWRYLIGDTVKFTDVERHEIKITGRTKFFLNVVGSQLSVNKMNDAVQELEEKFGVNIPEFTIAAIKKDGEFIHKWYLGTEGEANEEELALALDEALKEANKNYKVARSKALKGVEVVTVSPDVFHEWNAKNKKKGGQVKMEKVMNEEKFAEWEKFVQALNGQ</sequence>
<reference evidence="4" key="1">
    <citation type="journal article" date="2014" name="Int. J. Syst. Evol. Microbiol.">
        <title>Complete genome sequence of Corynebacterium casei LMG S-19264T (=DSM 44701T), isolated from a smear-ripened cheese.</title>
        <authorList>
            <consortium name="US DOE Joint Genome Institute (JGI-PGF)"/>
            <person name="Walter F."/>
            <person name="Albersmeier A."/>
            <person name="Kalinowski J."/>
            <person name="Ruckert C."/>
        </authorList>
    </citation>
    <scope>NUCLEOTIDE SEQUENCE</scope>
    <source>
        <strain evidence="4">KCTC 12719</strain>
    </source>
</reference>
<dbReference type="Proteomes" id="UP000610456">
    <property type="component" value="Unassembled WGS sequence"/>
</dbReference>
<gene>
    <name evidence="4" type="ORF">GCM10007103_26070</name>
</gene>
<evidence type="ECO:0000313" key="5">
    <source>
        <dbReference type="Proteomes" id="UP000610456"/>
    </source>
</evidence>
<evidence type="ECO:0008006" key="6">
    <source>
        <dbReference type="Google" id="ProtNLM"/>
    </source>
</evidence>
<keyword evidence="1" id="KW-0175">Coiled coil</keyword>
<protein>
    <recommendedName>
        <fullName evidence="6">GH3 auxin-responsive promoter</fullName>
    </recommendedName>
</protein>
<name>A0A918SJI9_9FLAO</name>
<feature type="domain" description="GH3 C-terminal" evidence="3">
    <location>
        <begin position="390"/>
        <end position="494"/>
    </location>
</feature>
<dbReference type="GO" id="GO:0016881">
    <property type="term" value="F:acid-amino acid ligase activity"/>
    <property type="evidence" value="ECO:0007669"/>
    <property type="project" value="TreeGrafter"/>
</dbReference>
<dbReference type="RefSeq" id="WP_189605212.1">
    <property type="nucleotide sequence ID" value="NZ_BMXB01000012.1"/>
</dbReference>
<evidence type="ECO:0000256" key="1">
    <source>
        <dbReference type="SAM" id="Coils"/>
    </source>
</evidence>
<comment type="caution">
    <text evidence="4">The sequence shown here is derived from an EMBL/GenBank/DDBJ whole genome shotgun (WGS) entry which is preliminary data.</text>
</comment>
<evidence type="ECO:0000259" key="2">
    <source>
        <dbReference type="Pfam" id="PF23571"/>
    </source>
</evidence>
<organism evidence="4 5">
    <name type="scientific">Salinimicrobium marinum</name>
    <dbReference type="NCBI Taxonomy" id="680283"/>
    <lineage>
        <taxon>Bacteria</taxon>
        <taxon>Pseudomonadati</taxon>
        <taxon>Bacteroidota</taxon>
        <taxon>Flavobacteriia</taxon>
        <taxon>Flavobacteriales</taxon>
        <taxon>Flavobacteriaceae</taxon>
        <taxon>Salinimicrobium</taxon>
    </lineage>
</organism>
<dbReference type="InterPro" id="IPR004993">
    <property type="entry name" value="GH3"/>
</dbReference>
<dbReference type="Pfam" id="PF23572">
    <property type="entry name" value="GH3_C"/>
    <property type="match status" value="1"/>
</dbReference>